<protein>
    <submittedName>
        <fullName evidence="3">Luc7-like protein 3-like</fullName>
    </submittedName>
</protein>
<keyword evidence="4" id="KW-1185">Reference proteome</keyword>
<dbReference type="GO" id="GO:0005685">
    <property type="term" value="C:U1 snRNP"/>
    <property type="evidence" value="ECO:0007669"/>
    <property type="project" value="InterPro"/>
</dbReference>
<evidence type="ECO:0000313" key="3">
    <source>
        <dbReference type="EMBL" id="KAG7154610.1"/>
    </source>
</evidence>
<comment type="caution">
    <text evidence="3">The sequence shown here is derived from an EMBL/GenBank/DDBJ whole genome shotgun (WGS) entry which is preliminary data.</text>
</comment>
<evidence type="ECO:0000256" key="2">
    <source>
        <dbReference type="SAM" id="MobiDB-lite"/>
    </source>
</evidence>
<sequence>MATQAAAALLDELMGRARNVLPEERNQQLSWDSPDVCRHFLVKFCPHDLFTNTKSDLGPCEKNIHDEDLKREFEASNSYRRTAFEDEFVRYAESMLTDVDKRIRKGKQRLSLSVKEALDSSTTGDGRVDEQLELLSERITGLVSEAERLGSEGNVEEAQGLLKLCDQLREERDALRRSSENSVWHQAAEMAASQEKQMEVCEVCGAFLIVGDAQQRIDDHLTGKQHVGFAKLRQAIQEIRDSREKARTERELLREKEREERRKALLEEEKRKEKEREDRRKKEEERKRRSRDRERDRERRDRSRERDRERERTRDRDRERDRRDRRQSRSRERRQSRSRERSYRSSHSKDRDRRDRDRHHRSHSRDHERRRYREENVQGLHQDYLLGASNEDSVKLLLQYTLILGLNEQRSLTENDAEFQDVPSASTFCSQVIPLLSHSPLCLPHSASSQPYPS</sequence>
<feature type="compositionally biased region" description="Basic and acidic residues" evidence="2">
    <location>
        <begin position="365"/>
        <end position="374"/>
    </location>
</feature>
<comment type="similarity">
    <text evidence="1">Belongs to the Luc7 family.</text>
</comment>
<dbReference type="Proteomes" id="UP000747542">
    <property type="component" value="Unassembled WGS sequence"/>
</dbReference>
<dbReference type="InterPro" id="IPR004882">
    <property type="entry name" value="Luc7-rel"/>
</dbReference>
<organism evidence="3 4">
    <name type="scientific">Homarus americanus</name>
    <name type="common">American lobster</name>
    <dbReference type="NCBI Taxonomy" id="6706"/>
    <lineage>
        <taxon>Eukaryota</taxon>
        <taxon>Metazoa</taxon>
        <taxon>Ecdysozoa</taxon>
        <taxon>Arthropoda</taxon>
        <taxon>Crustacea</taxon>
        <taxon>Multicrustacea</taxon>
        <taxon>Malacostraca</taxon>
        <taxon>Eumalacostraca</taxon>
        <taxon>Eucarida</taxon>
        <taxon>Decapoda</taxon>
        <taxon>Pleocyemata</taxon>
        <taxon>Astacidea</taxon>
        <taxon>Nephropoidea</taxon>
        <taxon>Nephropidae</taxon>
        <taxon>Homarus</taxon>
    </lineage>
</organism>
<reference evidence="3" key="1">
    <citation type="journal article" date="2021" name="Sci. Adv.">
        <title>The American lobster genome reveals insights on longevity, neural, and immune adaptations.</title>
        <authorList>
            <person name="Polinski J.M."/>
            <person name="Zimin A.V."/>
            <person name="Clark K.F."/>
            <person name="Kohn A.B."/>
            <person name="Sadowski N."/>
            <person name="Timp W."/>
            <person name="Ptitsyn A."/>
            <person name="Khanna P."/>
            <person name="Romanova D.Y."/>
            <person name="Williams P."/>
            <person name="Greenwood S.J."/>
            <person name="Moroz L.L."/>
            <person name="Walt D.R."/>
            <person name="Bodnar A.G."/>
        </authorList>
    </citation>
    <scope>NUCLEOTIDE SEQUENCE</scope>
    <source>
        <strain evidence="3">GMGI-L3</strain>
    </source>
</reference>
<accession>A0A8J5MKJ2</accession>
<dbReference type="PANTHER" id="PTHR12375">
    <property type="entry name" value="RNA-BINDING PROTEIN LUC7-RELATED"/>
    <property type="match status" value="1"/>
</dbReference>
<evidence type="ECO:0000256" key="1">
    <source>
        <dbReference type="ARBA" id="ARBA00005655"/>
    </source>
</evidence>
<feature type="compositionally biased region" description="Basic and acidic residues" evidence="2">
    <location>
        <begin position="269"/>
        <end position="355"/>
    </location>
</feature>
<proteinExistence type="inferred from homology"/>
<dbReference type="Pfam" id="PF03194">
    <property type="entry name" value="LUC7"/>
    <property type="match status" value="1"/>
</dbReference>
<name>A0A8J5MKJ2_HOMAM</name>
<dbReference type="EMBL" id="JAHLQT010044109">
    <property type="protein sequence ID" value="KAG7154610.1"/>
    <property type="molecule type" value="Genomic_DNA"/>
</dbReference>
<dbReference type="AlphaFoldDB" id="A0A8J5MKJ2"/>
<evidence type="ECO:0000313" key="4">
    <source>
        <dbReference type="Proteomes" id="UP000747542"/>
    </source>
</evidence>
<feature type="region of interest" description="Disordered" evidence="2">
    <location>
        <begin position="269"/>
        <end position="374"/>
    </location>
</feature>
<dbReference type="GO" id="GO:0003729">
    <property type="term" value="F:mRNA binding"/>
    <property type="evidence" value="ECO:0007669"/>
    <property type="project" value="InterPro"/>
</dbReference>
<dbReference type="GO" id="GO:0006376">
    <property type="term" value="P:mRNA splice site recognition"/>
    <property type="evidence" value="ECO:0007669"/>
    <property type="project" value="InterPro"/>
</dbReference>
<gene>
    <name evidence="3" type="primary">LUC7L3-L</name>
    <name evidence="3" type="ORF">Hamer_G014957</name>
</gene>